<dbReference type="Proteomes" id="UP000187209">
    <property type="component" value="Unassembled WGS sequence"/>
</dbReference>
<keyword evidence="3 10" id="KW-0813">Transport</keyword>
<evidence type="ECO:0000256" key="1">
    <source>
        <dbReference type="ARBA" id="ARBA00004477"/>
    </source>
</evidence>
<dbReference type="EC" id="3.1.-.-" evidence="10"/>
<comment type="similarity">
    <text evidence="2 10">Belongs to the GPI inositol-deacylase family.</text>
</comment>
<feature type="transmembrane region" description="Helical" evidence="10">
    <location>
        <begin position="461"/>
        <end position="483"/>
    </location>
</feature>
<dbReference type="Pfam" id="PF07819">
    <property type="entry name" value="PGAP1"/>
    <property type="match status" value="1"/>
</dbReference>
<evidence type="ECO:0000256" key="2">
    <source>
        <dbReference type="ARBA" id="ARBA00006931"/>
    </source>
</evidence>
<sequence>MSIGPNYNTQACIFIHGHRGDYSQAKLFSSVMGDICDMYSFDFKEDISGLSHEVIIKQAEFVTESIVEIQKKFITVYVLAHSMGGIVALLSAKKLTKDIDTIIILNGPLQQSPVNSYLGFPIIYEEVHKYLLETHSKIISITGGSDITIPASLTNPYEIYKKHYYTSALPRVYEQLEHNDILYNIGLILTIKDLMYLEVKELGSIFAWENMDDLVSEYKENEIFTETELFDGSNNIEFPCWCSFFLVYDAYVFIRTSTAVDEFKSPEPIQVEQIETEFFYIYKILSIPGEKVWFWAPEGEIYIETIDDDYEITPKSIFLSPMTQKSHSIFHIRAVDFYRIPIEITFSHNPDIIYAKCAHEEIIIRNKKNAHINFHEYCENGIDIWVINPQGQVKVFFNLYDYILVLFREFRVLIIGLAFGIFLDFRPYIVCGVLVFYMFGDFFRYYGMLGLDHVDYIEIRLSLLEIMIIMIMGFGVGIFIDLVYRGIQKLGKIKFWESCGVKIYWLGLVFVAPWIVLEIFLVLGLRKCRNLDFKMLFVSFLITLPQQVAWYWRVYNYFYLSLANVHDIYAVFAMAIYIWADVKISENYRKIAAWYFLICGQDLLYRGNLVLSTFLAVVGVIKYIKYIKLDKVN</sequence>
<reference evidence="12 13" key="1">
    <citation type="submission" date="2016-11" db="EMBL/GenBank/DDBJ databases">
        <title>The macronuclear genome of Stentor coeruleus: a giant cell with tiny introns.</title>
        <authorList>
            <person name="Slabodnick M."/>
            <person name="Ruby J.G."/>
            <person name="Reiff S.B."/>
            <person name="Swart E.C."/>
            <person name="Gosai S."/>
            <person name="Prabakaran S."/>
            <person name="Witkowska E."/>
            <person name="Larue G.E."/>
            <person name="Fisher S."/>
            <person name="Freeman R.M."/>
            <person name="Gunawardena J."/>
            <person name="Chu W."/>
            <person name="Stover N.A."/>
            <person name="Gregory B.D."/>
            <person name="Nowacki M."/>
            <person name="Derisi J."/>
            <person name="Roy S.W."/>
            <person name="Marshall W.F."/>
            <person name="Sood P."/>
        </authorList>
    </citation>
    <scope>NUCLEOTIDE SEQUENCE [LARGE SCALE GENOMIC DNA]</scope>
    <source>
        <strain evidence="12">WM001</strain>
    </source>
</reference>
<keyword evidence="7 10" id="KW-0653">Protein transport</keyword>
<evidence type="ECO:0000256" key="10">
    <source>
        <dbReference type="RuleBase" id="RU365011"/>
    </source>
</evidence>
<dbReference type="EMBL" id="MPUH01000074">
    <property type="protein sequence ID" value="OMJ91787.1"/>
    <property type="molecule type" value="Genomic_DNA"/>
</dbReference>
<dbReference type="GO" id="GO:0006888">
    <property type="term" value="P:endoplasmic reticulum to Golgi vesicle-mediated transport"/>
    <property type="evidence" value="ECO:0007669"/>
    <property type="project" value="TreeGrafter"/>
</dbReference>
<evidence type="ECO:0000313" key="13">
    <source>
        <dbReference type="Proteomes" id="UP000187209"/>
    </source>
</evidence>
<evidence type="ECO:0000256" key="3">
    <source>
        <dbReference type="ARBA" id="ARBA00022448"/>
    </source>
</evidence>
<feature type="transmembrane region" description="Helical" evidence="10">
    <location>
        <begin position="503"/>
        <end position="523"/>
    </location>
</feature>
<dbReference type="GO" id="GO:0005789">
    <property type="term" value="C:endoplasmic reticulum membrane"/>
    <property type="evidence" value="ECO:0007669"/>
    <property type="project" value="UniProtKB-SubCell"/>
</dbReference>
<dbReference type="InterPro" id="IPR012908">
    <property type="entry name" value="PGAP1-ab_dom-like"/>
</dbReference>
<dbReference type="PANTHER" id="PTHR15495:SF7">
    <property type="entry name" value="GPI INOSITOL-DEACYLASE"/>
    <property type="match status" value="1"/>
</dbReference>
<dbReference type="SUPFAM" id="SSF53474">
    <property type="entry name" value="alpha/beta-Hydrolases"/>
    <property type="match status" value="1"/>
</dbReference>
<name>A0A1R2CS16_9CILI</name>
<keyword evidence="4 10" id="KW-0812">Transmembrane</keyword>
<dbReference type="GO" id="GO:0015031">
    <property type="term" value="P:protein transport"/>
    <property type="evidence" value="ECO:0007669"/>
    <property type="project" value="UniProtKB-KW"/>
</dbReference>
<dbReference type="PANTHER" id="PTHR15495">
    <property type="entry name" value="NEGATIVE REGULATOR OF VESICLE FORMATION-RELATED"/>
    <property type="match status" value="1"/>
</dbReference>
<dbReference type="GO" id="GO:0006505">
    <property type="term" value="P:GPI anchor metabolic process"/>
    <property type="evidence" value="ECO:0007669"/>
    <property type="project" value="TreeGrafter"/>
</dbReference>
<keyword evidence="13" id="KW-1185">Reference proteome</keyword>
<feature type="transmembrane region" description="Helical" evidence="10">
    <location>
        <begin position="412"/>
        <end position="440"/>
    </location>
</feature>
<dbReference type="AlphaFoldDB" id="A0A1R2CS16"/>
<evidence type="ECO:0000256" key="6">
    <source>
        <dbReference type="ARBA" id="ARBA00022824"/>
    </source>
</evidence>
<proteinExistence type="inferred from homology"/>
<evidence type="ECO:0000256" key="9">
    <source>
        <dbReference type="ARBA" id="ARBA00023136"/>
    </source>
</evidence>
<feature type="transmembrane region" description="Helical" evidence="10">
    <location>
        <begin position="603"/>
        <end position="624"/>
    </location>
</feature>
<dbReference type="InterPro" id="IPR029058">
    <property type="entry name" value="AB_hydrolase_fold"/>
</dbReference>
<comment type="subcellular location">
    <subcellularLocation>
        <location evidence="1">Endoplasmic reticulum membrane</location>
        <topology evidence="1">Multi-pass membrane protein</topology>
    </subcellularLocation>
</comment>
<evidence type="ECO:0000256" key="5">
    <source>
        <dbReference type="ARBA" id="ARBA00022801"/>
    </source>
</evidence>
<evidence type="ECO:0000259" key="11">
    <source>
        <dbReference type="Pfam" id="PF07819"/>
    </source>
</evidence>
<evidence type="ECO:0000256" key="4">
    <source>
        <dbReference type="ARBA" id="ARBA00022692"/>
    </source>
</evidence>
<evidence type="ECO:0000313" key="12">
    <source>
        <dbReference type="EMBL" id="OMJ91787.1"/>
    </source>
</evidence>
<feature type="transmembrane region" description="Helical" evidence="10">
    <location>
        <begin position="558"/>
        <end position="582"/>
    </location>
</feature>
<comment type="function">
    <text evidence="10">Involved in inositol deacylation of GPI-anchored proteins which plays important roles in the quality control and ER-associated degradation of GPI-anchored proteins.</text>
</comment>
<keyword evidence="8 10" id="KW-1133">Transmembrane helix</keyword>
<dbReference type="InterPro" id="IPR039529">
    <property type="entry name" value="PGAP1/BST1"/>
</dbReference>
<evidence type="ECO:0000256" key="7">
    <source>
        <dbReference type="ARBA" id="ARBA00022927"/>
    </source>
</evidence>
<keyword evidence="5 10" id="KW-0378">Hydrolase</keyword>
<evidence type="ECO:0000256" key="8">
    <source>
        <dbReference type="ARBA" id="ARBA00022989"/>
    </source>
</evidence>
<dbReference type="GO" id="GO:0050185">
    <property type="term" value="F:phosphatidylinositol deacylase activity"/>
    <property type="evidence" value="ECO:0007669"/>
    <property type="project" value="TreeGrafter"/>
</dbReference>
<organism evidence="12 13">
    <name type="scientific">Stentor coeruleus</name>
    <dbReference type="NCBI Taxonomy" id="5963"/>
    <lineage>
        <taxon>Eukaryota</taxon>
        <taxon>Sar</taxon>
        <taxon>Alveolata</taxon>
        <taxon>Ciliophora</taxon>
        <taxon>Postciliodesmatophora</taxon>
        <taxon>Heterotrichea</taxon>
        <taxon>Heterotrichida</taxon>
        <taxon>Stentoridae</taxon>
        <taxon>Stentor</taxon>
    </lineage>
</organism>
<keyword evidence="9 10" id="KW-0472">Membrane</keyword>
<dbReference type="OrthoDB" id="348976at2759"/>
<protein>
    <recommendedName>
        <fullName evidence="10">GPI inositol-deacylase</fullName>
        <ecNumber evidence="10">3.1.-.-</ecNumber>
    </recommendedName>
</protein>
<keyword evidence="6 10" id="KW-0256">Endoplasmic reticulum</keyword>
<comment type="caution">
    <text evidence="10">Lacks conserved residue(s) required for the propagation of feature annotation.</text>
</comment>
<gene>
    <name evidence="12" type="ORF">SteCoe_5568</name>
</gene>
<dbReference type="Gene3D" id="3.40.50.1820">
    <property type="entry name" value="alpha/beta hydrolase"/>
    <property type="match status" value="1"/>
</dbReference>
<feature type="domain" description="GPI inositol-deacylase PGAP1-like alpha/beta" evidence="11">
    <location>
        <begin position="11"/>
        <end position="193"/>
    </location>
</feature>
<comment type="caution">
    <text evidence="12">The sequence shown here is derived from an EMBL/GenBank/DDBJ whole genome shotgun (WGS) entry which is preliminary data.</text>
</comment>
<accession>A0A1R2CS16</accession>